<keyword evidence="3" id="KW-1185">Reference proteome</keyword>
<protein>
    <recommendedName>
        <fullName evidence="4">Gag-Pol polyprotein</fullName>
    </recommendedName>
</protein>
<dbReference type="Proteomes" id="UP001552299">
    <property type="component" value="Unassembled WGS sequence"/>
</dbReference>
<organism evidence="2 3">
    <name type="scientific">Dendrobium thyrsiflorum</name>
    <name type="common">Pinecone-like raceme dendrobium</name>
    <name type="synonym">Orchid</name>
    <dbReference type="NCBI Taxonomy" id="117978"/>
    <lineage>
        <taxon>Eukaryota</taxon>
        <taxon>Viridiplantae</taxon>
        <taxon>Streptophyta</taxon>
        <taxon>Embryophyta</taxon>
        <taxon>Tracheophyta</taxon>
        <taxon>Spermatophyta</taxon>
        <taxon>Magnoliopsida</taxon>
        <taxon>Liliopsida</taxon>
        <taxon>Asparagales</taxon>
        <taxon>Orchidaceae</taxon>
        <taxon>Epidendroideae</taxon>
        <taxon>Malaxideae</taxon>
        <taxon>Dendrobiinae</taxon>
        <taxon>Dendrobium</taxon>
    </lineage>
</organism>
<gene>
    <name evidence="2" type="ORF">M5K25_026542</name>
</gene>
<evidence type="ECO:0008006" key="4">
    <source>
        <dbReference type="Google" id="ProtNLM"/>
    </source>
</evidence>
<name>A0ABD0TXX8_DENTH</name>
<dbReference type="EMBL" id="JANQDX010000019">
    <property type="protein sequence ID" value="KAL0904433.1"/>
    <property type="molecule type" value="Genomic_DNA"/>
</dbReference>
<feature type="region of interest" description="Disordered" evidence="1">
    <location>
        <begin position="68"/>
        <end position="97"/>
    </location>
</feature>
<proteinExistence type="predicted"/>
<comment type="caution">
    <text evidence="2">The sequence shown here is derived from an EMBL/GenBank/DDBJ whole genome shotgun (WGS) entry which is preliminary data.</text>
</comment>
<feature type="region of interest" description="Disordered" evidence="1">
    <location>
        <begin position="1"/>
        <end position="46"/>
    </location>
</feature>
<accession>A0ABD0TXX8</accession>
<reference evidence="2 3" key="1">
    <citation type="journal article" date="2024" name="Plant Biotechnol. J.">
        <title>Dendrobium thyrsiflorum genome and its molecular insights into genes involved in important horticultural traits.</title>
        <authorList>
            <person name="Chen B."/>
            <person name="Wang J.Y."/>
            <person name="Zheng P.J."/>
            <person name="Li K.L."/>
            <person name="Liang Y.M."/>
            <person name="Chen X.F."/>
            <person name="Zhang C."/>
            <person name="Zhao X."/>
            <person name="He X."/>
            <person name="Zhang G.Q."/>
            <person name="Liu Z.J."/>
            <person name="Xu Q."/>
        </authorList>
    </citation>
    <scope>NUCLEOTIDE SEQUENCE [LARGE SCALE GENOMIC DNA]</scope>
    <source>
        <strain evidence="2">GZMU011</strain>
    </source>
</reference>
<feature type="compositionally biased region" description="Basic and acidic residues" evidence="1">
    <location>
        <begin position="12"/>
        <end position="37"/>
    </location>
</feature>
<evidence type="ECO:0000313" key="2">
    <source>
        <dbReference type="EMBL" id="KAL0904433.1"/>
    </source>
</evidence>
<evidence type="ECO:0000313" key="3">
    <source>
        <dbReference type="Proteomes" id="UP001552299"/>
    </source>
</evidence>
<dbReference type="AlphaFoldDB" id="A0ABD0TXX8"/>
<sequence length="328" mass="37960">MSSSDGRAGVGRVREKRAPLRCFRLEPTGKEPRRTNEVEQQLRSQRSTRKISSLSFFVPPLFNDERRESARDRANDVRQYGESGVVRGRTSSGQQMPPNKYGIFDISEITRHVSVGSNSSSASSSSSFILRGIYAYRIYTIIHYSQLISTYIEECYRFLKGFRDSLRKPLIPLRIKDFLKVLDFYSTTWIWCGRNARLEVRRGHLISKVDNLKSTNLIRVNYANCGNSHLGICILNSGKCYLYEELDHIKRNCPRNVQRARDHKGVQTVKQYKGAKPQVTVKQYKGAKPQRAPSHNRLSYSAIWRQNRRLEDTYNVLTGKRLFENGFY</sequence>
<evidence type="ECO:0000256" key="1">
    <source>
        <dbReference type="SAM" id="MobiDB-lite"/>
    </source>
</evidence>